<dbReference type="Pfam" id="PF00855">
    <property type="entry name" value="PWWP"/>
    <property type="match status" value="1"/>
</dbReference>
<feature type="region of interest" description="Disordered" evidence="2">
    <location>
        <begin position="344"/>
        <end position="443"/>
    </location>
</feature>
<feature type="compositionally biased region" description="Basic and acidic residues" evidence="2">
    <location>
        <begin position="81"/>
        <end position="97"/>
    </location>
</feature>
<feature type="region of interest" description="Disordered" evidence="2">
    <location>
        <begin position="539"/>
        <end position="615"/>
    </location>
</feature>
<dbReference type="InterPro" id="IPR000313">
    <property type="entry name" value="PWWP_dom"/>
</dbReference>
<feature type="compositionally biased region" description="Low complexity" evidence="2">
    <location>
        <begin position="62"/>
        <end position="80"/>
    </location>
</feature>
<evidence type="ECO:0000256" key="2">
    <source>
        <dbReference type="SAM" id="MobiDB-lite"/>
    </source>
</evidence>
<comment type="caution">
    <text evidence="4">The sequence shown here is derived from an EMBL/GenBank/DDBJ whole genome shotgun (WGS) entry which is preliminary data.</text>
</comment>
<reference evidence="4" key="1">
    <citation type="journal article" date="2021" name="Mol. Plant Pathol.">
        <title>A 20-kb lineage-specific genomic region tames virulence in pathogenic amphidiploid Verticillium longisporum.</title>
        <authorList>
            <person name="Harting R."/>
            <person name="Starke J."/>
            <person name="Kusch H."/>
            <person name="Poggeler S."/>
            <person name="Maurus I."/>
            <person name="Schluter R."/>
            <person name="Landesfeind M."/>
            <person name="Bulla I."/>
            <person name="Nowrousian M."/>
            <person name="de Jonge R."/>
            <person name="Stahlhut G."/>
            <person name="Hoff K.J."/>
            <person name="Asshauer K.P."/>
            <person name="Thurmer A."/>
            <person name="Stanke M."/>
            <person name="Daniel R."/>
            <person name="Morgenstern B."/>
            <person name="Thomma B.P.H.J."/>
            <person name="Kronstad J.W."/>
            <person name="Braus-Stromeyer S.A."/>
            <person name="Braus G.H."/>
        </authorList>
    </citation>
    <scope>NUCLEOTIDE SEQUENCE</scope>
    <source>
        <strain evidence="4">Vl32</strain>
    </source>
</reference>
<feature type="compositionally biased region" description="Basic and acidic residues" evidence="2">
    <location>
        <begin position="104"/>
        <end position="119"/>
    </location>
</feature>
<dbReference type="EMBL" id="JAEMWZ010000153">
    <property type="protein sequence ID" value="KAG7133746.1"/>
    <property type="molecule type" value="Genomic_DNA"/>
</dbReference>
<protein>
    <submittedName>
        <fullName evidence="4">PWWP domain-containing protein2 like</fullName>
    </submittedName>
</protein>
<feature type="region of interest" description="Disordered" evidence="2">
    <location>
        <begin position="1"/>
        <end position="171"/>
    </location>
</feature>
<evidence type="ECO:0000256" key="1">
    <source>
        <dbReference type="SAM" id="Coils"/>
    </source>
</evidence>
<feature type="compositionally biased region" description="Basic and acidic residues" evidence="2">
    <location>
        <begin position="587"/>
        <end position="600"/>
    </location>
</feature>
<dbReference type="Proteomes" id="UP000689129">
    <property type="component" value="Unassembled WGS sequence"/>
</dbReference>
<feature type="coiled-coil region" evidence="1">
    <location>
        <begin position="293"/>
        <end position="320"/>
    </location>
</feature>
<feature type="compositionally biased region" description="Basic and acidic residues" evidence="2">
    <location>
        <begin position="551"/>
        <end position="580"/>
    </location>
</feature>
<feature type="compositionally biased region" description="Basic and acidic residues" evidence="2">
    <location>
        <begin position="416"/>
        <end position="443"/>
    </location>
</feature>
<dbReference type="OrthoDB" id="62853at2759"/>
<evidence type="ECO:0000259" key="3">
    <source>
        <dbReference type="Pfam" id="PF00855"/>
    </source>
</evidence>
<evidence type="ECO:0000313" key="4">
    <source>
        <dbReference type="EMBL" id="KAG7133746.1"/>
    </source>
</evidence>
<feature type="compositionally biased region" description="Acidic residues" evidence="2">
    <location>
        <begin position="344"/>
        <end position="353"/>
    </location>
</feature>
<accession>A0A8I3ATS8</accession>
<name>A0A8I3ATS8_VERLO</name>
<proteinExistence type="predicted"/>
<gene>
    <name evidence="4" type="ORF">HYQ45_008175</name>
</gene>
<feature type="compositionally biased region" description="Polar residues" evidence="2">
    <location>
        <begin position="385"/>
        <end position="396"/>
    </location>
</feature>
<dbReference type="AlphaFoldDB" id="A0A8I3ATS8"/>
<keyword evidence="1" id="KW-0175">Coiled coil</keyword>
<feature type="domain" description="PWWP" evidence="3">
    <location>
        <begin position="182"/>
        <end position="289"/>
    </location>
</feature>
<sequence length="615" mass="65678">MSDDAAGAPATAPEQVEKKEEAATTVVPATEDSVDKPVASDETVEAPATAASEDSEAKKSAAESAEAAAAPDSDGAPAAEADAKASEGDAKDSEAKPSDAASAQDKDDKDNDAEMKDADATAAADDDDSAAAAADESAVLDNPAGDKSKGRRKSTSAAEAKGKKLNKKGSKARILHLDAKPGEHYLVKLKGHPQWPVIIADEDMLPPSLTEPKRPVTCLQADGTYREDFADGGKRVADRTFPVMYLHTNEFSYVPNSFLQELSSELATEMLEKKIKNKKLEAAFELAVEQNSLEFYKDLLNEHAAELAAKEAAAEDAAAAAASKKKKRASIAAVETEDVDMADAYDEEVEDVEVPAKSKSSKKRKAEEAATPQRSDSAKKPKIKLTTSSTPKATNGTSTPKAAKESAAKPAKTKSKKDGAEKKAEKETPKEPELSAEEKHQRKEREVLFLRHKLQKGLLTREQIPKEDEMKMMSEYISKLESFPDLEVSIIRATKINKVLKAILKLDSIPKEAEFNFKSRSQALLDKWTKILSTVDGVAAPSTANGVNGNTEKKTEPNGVKDEAKVDAKSEEAAEAKKSTPEATEETEAKPEGTPEKTADADAAAEATKAVETEA</sequence>
<evidence type="ECO:0000313" key="5">
    <source>
        <dbReference type="Proteomes" id="UP000689129"/>
    </source>
</evidence>
<organism evidence="4 5">
    <name type="scientific">Verticillium longisporum</name>
    <name type="common">Verticillium dahliae var. longisporum</name>
    <dbReference type="NCBI Taxonomy" id="100787"/>
    <lineage>
        <taxon>Eukaryota</taxon>
        <taxon>Fungi</taxon>
        <taxon>Dikarya</taxon>
        <taxon>Ascomycota</taxon>
        <taxon>Pezizomycotina</taxon>
        <taxon>Sordariomycetes</taxon>
        <taxon>Hypocreomycetidae</taxon>
        <taxon>Glomerellales</taxon>
        <taxon>Plectosphaerellaceae</taxon>
        <taxon>Verticillium</taxon>
    </lineage>
</organism>